<evidence type="ECO:0000256" key="2">
    <source>
        <dbReference type="ARBA" id="ARBA00006484"/>
    </source>
</evidence>
<dbReference type="PANTHER" id="PTHR24322:SF729">
    <property type="entry name" value="MIP05442P"/>
    <property type="match status" value="1"/>
</dbReference>
<keyword evidence="8 13" id="KW-0472">Membrane</keyword>
<accession>A0A6J2XL09</accession>
<dbReference type="InterPro" id="IPR036291">
    <property type="entry name" value="NAD(P)-bd_dom_sf"/>
</dbReference>
<dbReference type="GeneID" id="115879215"/>
<evidence type="ECO:0000256" key="5">
    <source>
        <dbReference type="ARBA" id="ARBA00022989"/>
    </source>
</evidence>
<comment type="function">
    <text evidence="9">Catalyzes the reduction of all-trans-retinal to all-trans-retinol in the presence of NADPH.</text>
</comment>
<evidence type="ECO:0000256" key="4">
    <source>
        <dbReference type="ARBA" id="ARBA00022857"/>
    </source>
</evidence>
<evidence type="ECO:0000313" key="14">
    <source>
        <dbReference type="Proteomes" id="UP000504635"/>
    </source>
</evidence>
<comment type="similarity">
    <text evidence="2 12">Belongs to the short-chain dehydrogenases/reductases (SDR) family.</text>
</comment>
<dbReference type="GO" id="GO:0052650">
    <property type="term" value="F:all-trans-retinol dehydrogenase (NADP+) activity"/>
    <property type="evidence" value="ECO:0007669"/>
    <property type="project" value="UniProtKB-ARBA"/>
</dbReference>
<evidence type="ECO:0000256" key="9">
    <source>
        <dbReference type="ARBA" id="ARBA00059620"/>
    </source>
</evidence>
<dbReference type="FunCoup" id="A0A6J2XL09">
    <property type="interactions" value="121"/>
</dbReference>
<comment type="subcellular location">
    <subcellularLocation>
        <location evidence="1">Membrane</location>
        <topology evidence="1">Multi-pass membrane protein</topology>
    </subcellularLocation>
</comment>
<evidence type="ECO:0000256" key="1">
    <source>
        <dbReference type="ARBA" id="ARBA00004141"/>
    </source>
</evidence>
<evidence type="ECO:0000256" key="6">
    <source>
        <dbReference type="ARBA" id="ARBA00023002"/>
    </source>
</evidence>
<sequence>MRRLAVENLNGNGRIMTETKEYSATQKVQRIMYSIYRTLHKIALRIVTGILDLIVILWLSFYYMAEAFILMFIPLSLRTLKSLRGRTILVTGGAGGVGQELVTRLVKYKAKVIVWDVNEKAMAKLKEKVEQDGYKIHTYAVDLSDREMIYKYADIVKDEVGTVDILINNAGIVCGQPFLDIPDYMIEKTYKVNTLSCYWTAKAFLPTMIKHGSGHIVTIGSLTGLLGAHSCTDYSGSKYATIGFHESLWTELKTKKYSAINLTMVAPYFINTGMFEGCKPTYSPMLEPKVVAKRTILAIRREEFFCSVPASSLYILGLKNYLPTKLNWLLQYRVLRLPQAMKTMRKFQEPQAA</sequence>
<reference evidence="15" key="1">
    <citation type="submission" date="2025-08" db="UniProtKB">
        <authorList>
            <consortium name="RefSeq"/>
        </authorList>
    </citation>
    <scope>IDENTIFICATION</scope>
    <source>
        <tissue evidence="15">Gonads</tissue>
    </source>
</reference>
<dbReference type="SUPFAM" id="SSF51735">
    <property type="entry name" value="NAD(P)-binding Rossmann-fold domains"/>
    <property type="match status" value="1"/>
</dbReference>
<evidence type="ECO:0000256" key="3">
    <source>
        <dbReference type="ARBA" id="ARBA00022692"/>
    </source>
</evidence>
<dbReference type="Gene3D" id="3.40.50.720">
    <property type="entry name" value="NAD(P)-binding Rossmann-like Domain"/>
    <property type="match status" value="1"/>
</dbReference>
<keyword evidence="3 13" id="KW-0812">Transmembrane</keyword>
<evidence type="ECO:0000256" key="10">
    <source>
        <dbReference type="ARBA" id="ARBA00068717"/>
    </source>
</evidence>
<dbReference type="InParanoid" id="A0A6J2XL09"/>
<dbReference type="Proteomes" id="UP000504635">
    <property type="component" value="Unplaced"/>
</dbReference>
<keyword evidence="6" id="KW-0560">Oxidoreductase</keyword>
<dbReference type="GO" id="GO:0016020">
    <property type="term" value="C:membrane"/>
    <property type="evidence" value="ECO:0007669"/>
    <property type="project" value="UniProtKB-SubCell"/>
</dbReference>
<dbReference type="Pfam" id="PF00106">
    <property type="entry name" value="adh_short"/>
    <property type="match status" value="1"/>
</dbReference>
<dbReference type="CDD" id="cd05339">
    <property type="entry name" value="17beta-HSDXI-like_SDR_c"/>
    <property type="match status" value="1"/>
</dbReference>
<evidence type="ECO:0000256" key="8">
    <source>
        <dbReference type="ARBA" id="ARBA00023136"/>
    </source>
</evidence>
<evidence type="ECO:0000256" key="12">
    <source>
        <dbReference type="RuleBase" id="RU000363"/>
    </source>
</evidence>
<evidence type="ECO:0000256" key="7">
    <source>
        <dbReference type="ARBA" id="ARBA00023098"/>
    </source>
</evidence>
<dbReference type="FunFam" id="3.40.50.720:FF:000131">
    <property type="entry name" value="Short-chain dehydrogenase/reductase 3"/>
    <property type="match status" value="1"/>
</dbReference>
<keyword evidence="14" id="KW-1185">Reference proteome</keyword>
<dbReference type="PANTHER" id="PTHR24322">
    <property type="entry name" value="PKSB"/>
    <property type="match status" value="1"/>
</dbReference>
<feature type="transmembrane region" description="Helical" evidence="13">
    <location>
        <begin position="42"/>
        <end position="65"/>
    </location>
</feature>
<organism evidence="14 15">
    <name type="scientific">Sitophilus oryzae</name>
    <name type="common">Rice weevil</name>
    <name type="synonym">Curculio oryzae</name>
    <dbReference type="NCBI Taxonomy" id="7048"/>
    <lineage>
        <taxon>Eukaryota</taxon>
        <taxon>Metazoa</taxon>
        <taxon>Ecdysozoa</taxon>
        <taxon>Arthropoda</taxon>
        <taxon>Hexapoda</taxon>
        <taxon>Insecta</taxon>
        <taxon>Pterygota</taxon>
        <taxon>Neoptera</taxon>
        <taxon>Endopterygota</taxon>
        <taxon>Coleoptera</taxon>
        <taxon>Polyphaga</taxon>
        <taxon>Cucujiformia</taxon>
        <taxon>Curculionidae</taxon>
        <taxon>Dryophthorinae</taxon>
        <taxon>Sitophilus</taxon>
    </lineage>
</organism>
<keyword evidence="5 13" id="KW-1133">Transmembrane helix</keyword>
<dbReference type="GO" id="GO:0005811">
    <property type="term" value="C:lipid droplet"/>
    <property type="evidence" value="ECO:0007669"/>
    <property type="project" value="TreeGrafter"/>
</dbReference>
<keyword evidence="7" id="KW-0443">Lipid metabolism</keyword>
<dbReference type="PRINTS" id="PR00081">
    <property type="entry name" value="GDHRDH"/>
</dbReference>
<dbReference type="OrthoDB" id="10253736at2759"/>
<evidence type="ECO:0000256" key="11">
    <source>
        <dbReference type="ARBA" id="ARBA00082544"/>
    </source>
</evidence>
<protein>
    <recommendedName>
        <fullName evidence="10">Short-chain dehydrogenase/reductase 3</fullName>
    </recommendedName>
    <alternativeName>
        <fullName evidence="11">Retinal short-chain dehydrogenase/reductase 1</fullName>
    </alternativeName>
</protein>
<dbReference type="KEGG" id="soy:115879215"/>
<dbReference type="PRINTS" id="PR00080">
    <property type="entry name" value="SDRFAMILY"/>
</dbReference>
<dbReference type="RefSeq" id="XP_030751771.1">
    <property type="nucleotide sequence ID" value="XM_030895911.1"/>
</dbReference>
<name>A0A6J2XL09_SITOR</name>
<evidence type="ECO:0000313" key="15">
    <source>
        <dbReference type="RefSeq" id="XP_030751771.1"/>
    </source>
</evidence>
<dbReference type="InterPro" id="IPR002347">
    <property type="entry name" value="SDR_fam"/>
</dbReference>
<keyword evidence="4" id="KW-0521">NADP</keyword>
<dbReference type="AlphaFoldDB" id="A0A6J2XL09"/>
<gene>
    <name evidence="15" type="primary">LOC115879215</name>
</gene>
<proteinExistence type="inferred from homology"/>
<evidence type="ECO:0000256" key="13">
    <source>
        <dbReference type="SAM" id="Phobius"/>
    </source>
</evidence>